<proteinExistence type="predicted"/>
<dbReference type="OrthoDB" id="5591297at2759"/>
<reference evidence="3" key="1">
    <citation type="submission" date="2015-10" db="EMBL/GenBank/DDBJ databases">
        <authorList>
            <person name="Devillers H."/>
        </authorList>
    </citation>
    <scope>NUCLEOTIDE SEQUENCE [LARGE SCALE GENOMIC DNA]</scope>
</reference>
<feature type="domain" description="Cytidyltransferase-like" evidence="1">
    <location>
        <begin position="44"/>
        <end position="98"/>
    </location>
</feature>
<accession>A0A0P1KVQ7</accession>
<evidence type="ECO:0000259" key="1">
    <source>
        <dbReference type="Pfam" id="PF01467"/>
    </source>
</evidence>
<dbReference type="Gene3D" id="3.40.50.620">
    <property type="entry name" value="HUPs"/>
    <property type="match status" value="1"/>
</dbReference>
<dbReference type="GO" id="GO:0005737">
    <property type="term" value="C:cytoplasm"/>
    <property type="evidence" value="ECO:0007669"/>
    <property type="project" value="TreeGrafter"/>
</dbReference>
<evidence type="ECO:0000313" key="2">
    <source>
        <dbReference type="EMBL" id="CUS24267.1"/>
    </source>
</evidence>
<dbReference type="SUPFAM" id="SSF52374">
    <property type="entry name" value="Nucleotidylyl transferase"/>
    <property type="match status" value="1"/>
</dbReference>
<dbReference type="Proteomes" id="UP000236544">
    <property type="component" value="Unassembled WGS sequence"/>
</dbReference>
<dbReference type="GO" id="GO:0005634">
    <property type="term" value="C:nucleus"/>
    <property type="evidence" value="ECO:0007669"/>
    <property type="project" value="TreeGrafter"/>
</dbReference>
<dbReference type="PANTHER" id="PTHR31285">
    <property type="entry name" value="NICOTINAMIDE MONONUCLEOTIDE ADENYLYLTRANSFERASE"/>
    <property type="match status" value="1"/>
</dbReference>
<dbReference type="PANTHER" id="PTHR31285:SF0">
    <property type="entry name" value="NICOTINAMIDE MONONUCLEOTIDE ADENYLYLTRANSFERASE"/>
    <property type="match status" value="1"/>
</dbReference>
<gene>
    <name evidence="2" type="ORF">LAQU0_S15e00694g</name>
</gene>
<sequence>MLCRSPEGGKCLRILKRFQESISSFEIFHGQRHFDKCRRVLVLDSSFNPPHMGHYTLVERAVRHYGGTDMQVVLLLSINNADKEIKPASLDKRMDMMCIMADLLSKNSLPVSVGITKYAKFFEKSAAICKGLGHSPKITYLVGFDTIVRVFDSKYYAPLSVADALRDFMSDTEFFCLTRDGETAVQQQLQYPRDIAEGTYEPNIPKSWNSKIVVEKGDESFSHISSSSLRKTLYDPEKDVSASVPLEIYHYIKNQFRHNIFEH</sequence>
<keyword evidence="3" id="KW-1185">Reference proteome</keyword>
<dbReference type="GO" id="GO:0000309">
    <property type="term" value="F:nicotinamide-nucleotide adenylyltransferase activity"/>
    <property type="evidence" value="ECO:0007669"/>
    <property type="project" value="TreeGrafter"/>
</dbReference>
<dbReference type="EMBL" id="LN890572">
    <property type="protein sequence ID" value="CUS24267.1"/>
    <property type="molecule type" value="Genomic_DNA"/>
</dbReference>
<evidence type="ECO:0000313" key="3">
    <source>
        <dbReference type="Proteomes" id="UP000236544"/>
    </source>
</evidence>
<protein>
    <submittedName>
        <fullName evidence="2">LAQU0S15e00694g1_1</fullName>
    </submittedName>
</protein>
<organism evidence="2 3">
    <name type="scientific">Lachancea quebecensis</name>
    <dbReference type="NCBI Taxonomy" id="1654605"/>
    <lineage>
        <taxon>Eukaryota</taxon>
        <taxon>Fungi</taxon>
        <taxon>Dikarya</taxon>
        <taxon>Ascomycota</taxon>
        <taxon>Saccharomycotina</taxon>
        <taxon>Saccharomycetes</taxon>
        <taxon>Saccharomycetales</taxon>
        <taxon>Saccharomycetaceae</taxon>
        <taxon>Lachancea</taxon>
    </lineage>
</organism>
<dbReference type="AlphaFoldDB" id="A0A0P1KVQ7"/>
<dbReference type="InterPro" id="IPR004821">
    <property type="entry name" value="Cyt_trans-like"/>
</dbReference>
<dbReference type="GO" id="GO:0016887">
    <property type="term" value="F:ATP hydrolysis activity"/>
    <property type="evidence" value="ECO:0007669"/>
    <property type="project" value="TreeGrafter"/>
</dbReference>
<dbReference type="Pfam" id="PF01467">
    <property type="entry name" value="CTP_transf_like"/>
    <property type="match status" value="1"/>
</dbReference>
<dbReference type="InterPro" id="IPR014729">
    <property type="entry name" value="Rossmann-like_a/b/a_fold"/>
</dbReference>
<name>A0A0P1KVQ7_9SACH</name>